<keyword evidence="3" id="KW-1185">Reference proteome</keyword>
<gene>
    <name evidence="2" type="ORF">COCVIDRAFT_111311</name>
</gene>
<reference evidence="2 3" key="1">
    <citation type="journal article" date="2013" name="PLoS Genet.">
        <title>Comparative genome structure, secondary metabolite, and effector coding capacity across Cochliobolus pathogens.</title>
        <authorList>
            <person name="Condon B.J."/>
            <person name="Leng Y."/>
            <person name="Wu D."/>
            <person name="Bushley K.E."/>
            <person name="Ohm R.A."/>
            <person name="Otillar R."/>
            <person name="Martin J."/>
            <person name="Schackwitz W."/>
            <person name="Grimwood J."/>
            <person name="MohdZainudin N."/>
            <person name="Xue C."/>
            <person name="Wang R."/>
            <person name="Manning V.A."/>
            <person name="Dhillon B."/>
            <person name="Tu Z.J."/>
            <person name="Steffenson B.J."/>
            <person name="Salamov A."/>
            <person name="Sun H."/>
            <person name="Lowry S."/>
            <person name="LaButti K."/>
            <person name="Han J."/>
            <person name="Copeland A."/>
            <person name="Lindquist E."/>
            <person name="Barry K."/>
            <person name="Schmutz J."/>
            <person name="Baker S.E."/>
            <person name="Ciuffetti L.M."/>
            <person name="Grigoriev I.V."/>
            <person name="Zhong S."/>
            <person name="Turgeon B.G."/>
        </authorList>
    </citation>
    <scope>NUCLEOTIDE SEQUENCE [LARGE SCALE GENOMIC DNA]</scope>
    <source>
        <strain evidence="2 3">FI3</strain>
    </source>
</reference>
<keyword evidence="1" id="KW-0732">Signal</keyword>
<sequence length="100" mass="11675">RLCECFIVVFIKIVISWPNAPPVVATYQVKPPRWVSCPIETAYKNKGIKFISPFRLKMQETQKHAGMPCKQHFPKWVPATNRLDLRKSDTRMVQTYRLGN</sequence>
<evidence type="ECO:0000313" key="3">
    <source>
        <dbReference type="Proteomes" id="UP000054337"/>
    </source>
</evidence>
<proteinExistence type="predicted"/>
<dbReference type="GeneID" id="26249958"/>
<evidence type="ECO:0000313" key="2">
    <source>
        <dbReference type="EMBL" id="EUN22481.1"/>
    </source>
</evidence>
<accession>W7E211</accession>
<dbReference type="AlphaFoldDB" id="W7E211"/>
<evidence type="ECO:0000256" key="1">
    <source>
        <dbReference type="SAM" id="SignalP"/>
    </source>
</evidence>
<feature type="non-terminal residue" evidence="2">
    <location>
        <position position="1"/>
    </location>
</feature>
<dbReference type="Proteomes" id="UP000054337">
    <property type="component" value="Unassembled WGS sequence"/>
</dbReference>
<dbReference type="EMBL" id="KI968810">
    <property type="protein sequence ID" value="EUN22481.1"/>
    <property type="molecule type" value="Genomic_DNA"/>
</dbReference>
<dbReference type="HOGENOM" id="CLU_2312693_0_0_1"/>
<feature type="chain" id="PRO_5004890878" evidence="1">
    <location>
        <begin position="26"/>
        <end position="100"/>
    </location>
</feature>
<feature type="signal peptide" evidence="1">
    <location>
        <begin position="1"/>
        <end position="25"/>
    </location>
</feature>
<organism evidence="2 3">
    <name type="scientific">Bipolaris victoriae (strain FI3)</name>
    <name type="common">Victoria blight of oats agent</name>
    <name type="synonym">Cochliobolus victoriae</name>
    <dbReference type="NCBI Taxonomy" id="930091"/>
    <lineage>
        <taxon>Eukaryota</taxon>
        <taxon>Fungi</taxon>
        <taxon>Dikarya</taxon>
        <taxon>Ascomycota</taxon>
        <taxon>Pezizomycotina</taxon>
        <taxon>Dothideomycetes</taxon>
        <taxon>Pleosporomycetidae</taxon>
        <taxon>Pleosporales</taxon>
        <taxon>Pleosporineae</taxon>
        <taxon>Pleosporaceae</taxon>
        <taxon>Bipolaris</taxon>
    </lineage>
</organism>
<dbReference type="RefSeq" id="XP_014552055.1">
    <property type="nucleotide sequence ID" value="XM_014696569.1"/>
</dbReference>
<name>W7E211_BIPV3</name>
<protein>
    <submittedName>
        <fullName evidence="2">Uncharacterized protein</fullName>
    </submittedName>
</protein>